<dbReference type="Proteomes" id="UP001396334">
    <property type="component" value="Unassembled WGS sequence"/>
</dbReference>
<accession>A0ABR1ZEP5</accession>
<evidence type="ECO:0000313" key="8">
    <source>
        <dbReference type="Proteomes" id="UP001396334"/>
    </source>
</evidence>
<name>A0ABR1ZEP5_9ROSI</name>
<proteinExistence type="inferred from homology"/>
<gene>
    <name evidence="7" type="ORF">V6N11_084456</name>
</gene>
<dbReference type="PANTHER" id="PTHR31232:SF43">
    <property type="entry name" value="S-PROTEIN HOMOLOG 29-RELATED"/>
    <property type="match status" value="1"/>
</dbReference>
<keyword evidence="8" id="KW-1185">Reference proteome</keyword>
<sequence length="131" mass="14979">MNPCSIILLLSLASLSAVSGRFISHKAQVLIYNDLAPGTDLVVHCKSKNDDLGVQHVAYGSDFEFRFRPDFWGTTLFHCTMEFNGATHRFDIYDQERDKDTCHHCIWKIRSGGPCLIVNREICYPWRSLQA</sequence>
<protein>
    <recommendedName>
        <fullName evidence="6">S-protein homolog</fullName>
    </recommendedName>
</protein>
<feature type="chain" id="PRO_5044989192" description="S-protein homolog" evidence="6">
    <location>
        <begin position="21"/>
        <end position="131"/>
    </location>
</feature>
<reference evidence="7 8" key="1">
    <citation type="journal article" date="2024" name="G3 (Bethesda)">
        <title>Genome assembly of Hibiscus sabdariffa L. provides insights into metabolisms of medicinal natural products.</title>
        <authorList>
            <person name="Kim T."/>
        </authorList>
    </citation>
    <scope>NUCLEOTIDE SEQUENCE [LARGE SCALE GENOMIC DNA]</scope>
    <source>
        <strain evidence="7">TK-2024</strain>
        <tissue evidence="7">Old leaves</tissue>
    </source>
</reference>
<evidence type="ECO:0000256" key="3">
    <source>
        <dbReference type="ARBA" id="ARBA00022471"/>
    </source>
</evidence>
<evidence type="ECO:0000256" key="6">
    <source>
        <dbReference type="RuleBase" id="RU367044"/>
    </source>
</evidence>
<evidence type="ECO:0000313" key="7">
    <source>
        <dbReference type="EMBL" id="KAK8478884.1"/>
    </source>
</evidence>
<evidence type="ECO:0000256" key="5">
    <source>
        <dbReference type="ARBA" id="ARBA00022729"/>
    </source>
</evidence>
<evidence type="ECO:0000256" key="2">
    <source>
        <dbReference type="ARBA" id="ARBA00005581"/>
    </source>
</evidence>
<keyword evidence="4 6" id="KW-0964">Secreted</keyword>
<evidence type="ECO:0000256" key="1">
    <source>
        <dbReference type="ARBA" id="ARBA00004613"/>
    </source>
</evidence>
<dbReference type="PANTHER" id="PTHR31232">
    <property type="match status" value="1"/>
</dbReference>
<comment type="subcellular location">
    <subcellularLocation>
        <location evidence="1 6">Secreted</location>
    </subcellularLocation>
</comment>
<feature type="signal peptide" evidence="6">
    <location>
        <begin position="1"/>
        <end position="20"/>
    </location>
</feature>
<dbReference type="EMBL" id="JBBPBN010001278">
    <property type="protein sequence ID" value="KAK8478884.1"/>
    <property type="molecule type" value="Genomic_DNA"/>
</dbReference>
<organism evidence="7 8">
    <name type="scientific">Hibiscus sabdariffa</name>
    <name type="common">roselle</name>
    <dbReference type="NCBI Taxonomy" id="183260"/>
    <lineage>
        <taxon>Eukaryota</taxon>
        <taxon>Viridiplantae</taxon>
        <taxon>Streptophyta</taxon>
        <taxon>Embryophyta</taxon>
        <taxon>Tracheophyta</taxon>
        <taxon>Spermatophyta</taxon>
        <taxon>Magnoliopsida</taxon>
        <taxon>eudicotyledons</taxon>
        <taxon>Gunneridae</taxon>
        <taxon>Pentapetalae</taxon>
        <taxon>rosids</taxon>
        <taxon>malvids</taxon>
        <taxon>Malvales</taxon>
        <taxon>Malvaceae</taxon>
        <taxon>Malvoideae</taxon>
        <taxon>Hibiscus</taxon>
    </lineage>
</organism>
<keyword evidence="3 6" id="KW-0713">Self-incompatibility</keyword>
<comment type="similarity">
    <text evidence="2 6">Belongs to the plant self-incompatibility (S1) protein family.</text>
</comment>
<comment type="caution">
    <text evidence="7">The sequence shown here is derived from an EMBL/GenBank/DDBJ whole genome shotgun (WGS) entry which is preliminary data.</text>
</comment>
<evidence type="ECO:0000256" key="4">
    <source>
        <dbReference type="ARBA" id="ARBA00022525"/>
    </source>
</evidence>
<dbReference type="InterPro" id="IPR010264">
    <property type="entry name" value="Self-incomp_S1"/>
</dbReference>
<keyword evidence="5 6" id="KW-0732">Signal</keyword>
<dbReference type="Pfam" id="PF05938">
    <property type="entry name" value="Self-incomp_S1"/>
    <property type="match status" value="1"/>
</dbReference>